<dbReference type="OrthoDB" id="188035at2759"/>
<evidence type="ECO:0000256" key="1">
    <source>
        <dbReference type="SAM" id="MobiDB-lite"/>
    </source>
</evidence>
<dbReference type="PANTHER" id="PTHR18640">
    <property type="entry name" value="SOLUTE CARRIER FAMILY 10 MEMBER 7"/>
    <property type="match status" value="1"/>
</dbReference>
<feature type="region of interest" description="Disordered" evidence="1">
    <location>
        <begin position="365"/>
        <end position="397"/>
    </location>
</feature>
<feature type="transmembrane region" description="Helical" evidence="2">
    <location>
        <begin position="118"/>
        <end position="140"/>
    </location>
</feature>
<keyword evidence="2" id="KW-0472">Membrane</keyword>
<dbReference type="PANTHER" id="PTHR18640:SF5">
    <property type="entry name" value="SODIUM_BILE ACID COTRANSPORTER 7"/>
    <property type="match status" value="1"/>
</dbReference>
<dbReference type="EMBL" id="ML978126">
    <property type="protein sequence ID" value="KAF2098537.1"/>
    <property type="molecule type" value="Genomic_DNA"/>
</dbReference>
<dbReference type="AlphaFoldDB" id="A0A9P4IHG0"/>
<feature type="transmembrane region" description="Helical" evidence="2">
    <location>
        <begin position="194"/>
        <end position="216"/>
    </location>
</feature>
<feature type="transmembrane region" description="Helical" evidence="2">
    <location>
        <begin position="297"/>
        <end position="319"/>
    </location>
</feature>
<proteinExistence type="predicted"/>
<accession>A0A9P4IHG0</accession>
<keyword evidence="4" id="KW-1185">Reference proteome</keyword>
<feature type="transmembrane region" description="Helical" evidence="2">
    <location>
        <begin position="56"/>
        <end position="74"/>
    </location>
</feature>
<dbReference type="GO" id="GO:0005886">
    <property type="term" value="C:plasma membrane"/>
    <property type="evidence" value="ECO:0007669"/>
    <property type="project" value="TreeGrafter"/>
</dbReference>
<dbReference type="InterPro" id="IPR016833">
    <property type="entry name" value="Put_Na-Bile_cotransptr"/>
</dbReference>
<dbReference type="Pfam" id="PF13593">
    <property type="entry name" value="SBF_like"/>
    <property type="match status" value="1"/>
</dbReference>
<dbReference type="Gene3D" id="1.20.1530.20">
    <property type="match status" value="1"/>
</dbReference>
<feature type="transmembrane region" description="Helical" evidence="2">
    <location>
        <begin position="331"/>
        <end position="351"/>
    </location>
</feature>
<evidence type="ECO:0000313" key="3">
    <source>
        <dbReference type="EMBL" id="KAF2098537.1"/>
    </source>
</evidence>
<feature type="transmembrane region" description="Helical" evidence="2">
    <location>
        <begin position="86"/>
        <end position="106"/>
    </location>
</feature>
<keyword evidence="2" id="KW-1133">Transmembrane helix</keyword>
<reference evidence="3" key="1">
    <citation type="journal article" date="2020" name="Stud. Mycol.">
        <title>101 Dothideomycetes genomes: a test case for predicting lifestyles and emergence of pathogens.</title>
        <authorList>
            <person name="Haridas S."/>
            <person name="Albert R."/>
            <person name="Binder M."/>
            <person name="Bloem J."/>
            <person name="Labutti K."/>
            <person name="Salamov A."/>
            <person name="Andreopoulos B."/>
            <person name="Baker S."/>
            <person name="Barry K."/>
            <person name="Bills G."/>
            <person name="Bluhm B."/>
            <person name="Cannon C."/>
            <person name="Castanera R."/>
            <person name="Culley D."/>
            <person name="Daum C."/>
            <person name="Ezra D."/>
            <person name="Gonzalez J."/>
            <person name="Henrissat B."/>
            <person name="Kuo A."/>
            <person name="Liang C."/>
            <person name="Lipzen A."/>
            <person name="Lutzoni F."/>
            <person name="Magnuson J."/>
            <person name="Mondo S."/>
            <person name="Nolan M."/>
            <person name="Ohm R."/>
            <person name="Pangilinan J."/>
            <person name="Park H.-J."/>
            <person name="Ramirez L."/>
            <person name="Alfaro M."/>
            <person name="Sun H."/>
            <person name="Tritt A."/>
            <person name="Yoshinaga Y."/>
            <person name="Zwiers L.-H."/>
            <person name="Turgeon B."/>
            <person name="Goodwin S."/>
            <person name="Spatafora J."/>
            <person name="Crous P."/>
            <person name="Grigoriev I."/>
        </authorList>
    </citation>
    <scope>NUCLEOTIDE SEQUENCE</scope>
    <source>
        <strain evidence="3">CBS 133067</strain>
    </source>
</reference>
<feature type="transmembrane region" description="Helical" evidence="2">
    <location>
        <begin position="21"/>
        <end position="44"/>
    </location>
</feature>
<feature type="compositionally biased region" description="Polar residues" evidence="1">
    <location>
        <begin position="388"/>
        <end position="397"/>
    </location>
</feature>
<organism evidence="3 4">
    <name type="scientific">Rhizodiscina lignyota</name>
    <dbReference type="NCBI Taxonomy" id="1504668"/>
    <lineage>
        <taxon>Eukaryota</taxon>
        <taxon>Fungi</taxon>
        <taxon>Dikarya</taxon>
        <taxon>Ascomycota</taxon>
        <taxon>Pezizomycotina</taxon>
        <taxon>Dothideomycetes</taxon>
        <taxon>Pleosporomycetidae</taxon>
        <taxon>Aulographales</taxon>
        <taxon>Rhizodiscinaceae</taxon>
        <taxon>Rhizodiscina</taxon>
    </lineage>
</organism>
<dbReference type="Proteomes" id="UP000799772">
    <property type="component" value="Unassembled WGS sequence"/>
</dbReference>
<dbReference type="InterPro" id="IPR038770">
    <property type="entry name" value="Na+/solute_symporter_sf"/>
</dbReference>
<gene>
    <name evidence="3" type="ORF">NA57DRAFT_39571</name>
</gene>
<sequence>MSSKETAQPSRVQKIKSTLIWILKDQWFVIGLGIVILIASQVQVPASRQRIKTLTISYLAPGIVFFITGCTLSTRTLIENYSRWKLHLFVQIQCFLVTSALGFAIVCAASTNKHFMDPWLLIGLIINASLPTTIASNVVMTRQANGNTALTVVQTTVGCFLGVFISPLLVKMYVSANQWYTVVLPSEGSGIGSLYRRTTMQLGLTVYVPMFVGQILRNLFEEQITKLANKYKINKLNSLALLTLVWQTFDSAFETRAFESVAASNMIFIVFISIGNWLLWLVVSFVTAYFWMDRKSVVSICYCVPAKTLTVGVPLSTLLWTNLTLVDEAKLQVPMVIFQAFQVFLSSLLTIPLRKWVVGKATEGECQSSDVPPDSKATETKEGVIAESNATQEKTLV</sequence>
<feature type="transmembrane region" description="Helical" evidence="2">
    <location>
        <begin position="236"/>
        <end position="253"/>
    </location>
</feature>
<keyword evidence="2" id="KW-0812">Transmembrane</keyword>
<comment type="caution">
    <text evidence="3">The sequence shown here is derived from an EMBL/GenBank/DDBJ whole genome shotgun (WGS) entry which is preliminary data.</text>
</comment>
<feature type="transmembrane region" description="Helical" evidence="2">
    <location>
        <begin position="265"/>
        <end position="290"/>
    </location>
</feature>
<evidence type="ECO:0000313" key="4">
    <source>
        <dbReference type="Proteomes" id="UP000799772"/>
    </source>
</evidence>
<name>A0A9P4IHG0_9PEZI</name>
<protein>
    <submittedName>
        <fullName evidence="3">Sodium bile acid symporter family protein</fullName>
    </submittedName>
</protein>
<feature type="transmembrane region" description="Helical" evidence="2">
    <location>
        <begin position="152"/>
        <end position="174"/>
    </location>
</feature>
<evidence type="ECO:0000256" key="2">
    <source>
        <dbReference type="SAM" id="Phobius"/>
    </source>
</evidence>